<accession>A0A7R7DMZ7</accession>
<keyword evidence="6" id="KW-1185">Reference proteome</keyword>
<dbReference type="InterPro" id="IPR001647">
    <property type="entry name" value="HTH_TetR"/>
</dbReference>
<feature type="region of interest" description="Disordered" evidence="3">
    <location>
        <begin position="117"/>
        <end position="151"/>
    </location>
</feature>
<proteinExistence type="predicted"/>
<protein>
    <submittedName>
        <fullName evidence="5">TetR family transcriptional regulator</fullName>
    </submittedName>
</protein>
<dbReference type="Pfam" id="PF00440">
    <property type="entry name" value="TetR_N"/>
    <property type="match status" value="1"/>
</dbReference>
<dbReference type="InterPro" id="IPR041583">
    <property type="entry name" value="TetR_C_31"/>
</dbReference>
<sequence length="208" mass="21112">MRNGARRAALLDAAIEVVARHGGHGLTLRAVDAAAAVPPGTTSNYFRSRADLLRQATDRIGSRLRPDVETLLAAQAAAFDPGVLASQLRRLVAQSQSDPGTRMAALELALAATRDPALRGELGDGTDPDTDRAADGDRAAHEDREPVPPEPAGAAVFAATLGLLIDELAVPEVMPCVDAVIAGVADGIGGTGGDGAGLPDVCSAGGNR</sequence>
<evidence type="ECO:0000256" key="2">
    <source>
        <dbReference type="PROSITE-ProRule" id="PRU00335"/>
    </source>
</evidence>
<dbReference type="InterPro" id="IPR009057">
    <property type="entry name" value="Homeodomain-like_sf"/>
</dbReference>
<feature type="compositionally biased region" description="Basic and acidic residues" evidence="3">
    <location>
        <begin position="129"/>
        <end position="147"/>
    </location>
</feature>
<name>A0A7R7DMZ7_9ACTN</name>
<dbReference type="PROSITE" id="PS50977">
    <property type="entry name" value="HTH_TETR_2"/>
    <property type="match status" value="1"/>
</dbReference>
<evidence type="ECO:0000256" key="3">
    <source>
        <dbReference type="SAM" id="MobiDB-lite"/>
    </source>
</evidence>
<evidence type="ECO:0000313" key="5">
    <source>
        <dbReference type="EMBL" id="BCJ34720.1"/>
    </source>
</evidence>
<gene>
    <name evidence="5" type="ORF">Athai_22230</name>
</gene>
<feature type="DNA-binding region" description="H-T-H motif" evidence="2">
    <location>
        <begin position="27"/>
        <end position="46"/>
    </location>
</feature>
<dbReference type="EMBL" id="AP023355">
    <property type="protein sequence ID" value="BCJ34720.1"/>
    <property type="molecule type" value="Genomic_DNA"/>
</dbReference>
<reference evidence="5 6" key="1">
    <citation type="submission" date="2020-08" db="EMBL/GenBank/DDBJ databases">
        <title>Whole genome shotgun sequence of Actinocatenispora thailandica NBRC 105041.</title>
        <authorList>
            <person name="Komaki H."/>
            <person name="Tamura T."/>
        </authorList>
    </citation>
    <scope>NUCLEOTIDE SEQUENCE [LARGE SCALE GENOMIC DNA]</scope>
    <source>
        <strain evidence="5 6">NBRC 105041</strain>
    </source>
</reference>
<dbReference type="Pfam" id="PF17940">
    <property type="entry name" value="TetR_C_31"/>
    <property type="match status" value="1"/>
</dbReference>
<dbReference type="Proteomes" id="UP000611640">
    <property type="component" value="Chromosome"/>
</dbReference>
<evidence type="ECO:0000313" key="6">
    <source>
        <dbReference type="Proteomes" id="UP000611640"/>
    </source>
</evidence>
<dbReference type="Gene3D" id="1.10.357.10">
    <property type="entry name" value="Tetracycline Repressor, domain 2"/>
    <property type="match status" value="1"/>
</dbReference>
<dbReference type="GO" id="GO:0003677">
    <property type="term" value="F:DNA binding"/>
    <property type="evidence" value="ECO:0007669"/>
    <property type="project" value="UniProtKB-UniRule"/>
</dbReference>
<organism evidence="5 6">
    <name type="scientific">Actinocatenispora thailandica</name>
    <dbReference type="NCBI Taxonomy" id="227318"/>
    <lineage>
        <taxon>Bacteria</taxon>
        <taxon>Bacillati</taxon>
        <taxon>Actinomycetota</taxon>
        <taxon>Actinomycetes</taxon>
        <taxon>Micromonosporales</taxon>
        <taxon>Micromonosporaceae</taxon>
        <taxon>Actinocatenispora</taxon>
    </lineage>
</organism>
<keyword evidence="1 2" id="KW-0238">DNA-binding</keyword>
<evidence type="ECO:0000259" key="4">
    <source>
        <dbReference type="PROSITE" id="PS50977"/>
    </source>
</evidence>
<dbReference type="RefSeq" id="WP_203961411.1">
    <property type="nucleotide sequence ID" value="NZ_AP023355.1"/>
</dbReference>
<dbReference type="AlphaFoldDB" id="A0A7R7DMZ7"/>
<dbReference type="KEGG" id="atl:Athai_22230"/>
<feature type="domain" description="HTH tetR-type" evidence="4">
    <location>
        <begin position="4"/>
        <end position="64"/>
    </location>
</feature>
<dbReference type="SUPFAM" id="SSF46689">
    <property type="entry name" value="Homeodomain-like"/>
    <property type="match status" value="1"/>
</dbReference>
<evidence type="ECO:0000256" key="1">
    <source>
        <dbReference type="ARBA" id="ARBA00023125"/>
    </source>
</evidence>